<feature type="domain" description="Xylose isomerase-like TIM barrel" evidence="1">
    <location>
        <begin position="37"/>
        <end position="289"/>
    </location>
</feature>
<dbReference type="PANTHER" id="PTHR12110:SF41">
    <property type="entry name" value="INOSOSE DEHYDRATASE"/>
    <property type="match status" value="1"/>
</dbReference>
<evidence type="ECO:0000259" key="1">
    <source>
        <dbReference type="Pfam" id="PF01261"/>
    </source>
</evidence>
<dbReference type="InterPro" id="IPR050312">
    <property type="entry name" value="IolE/XylAMocC-like"/>
</dbReference>
<dbReference type="PANTHER" id="PTHR12110">
    <property type="entry name" value="HYDROXYPYRUVATE ISOMERASE"/>
    <property type="match status" value="1"/>
</dbReference>
<comment type="caution">
    <text evidence="2">The sequence shown here is derived from an EMBL/GenBank/DDBJ whole genome shotgun (WGS) entry which is preliminary data.</text>
</comment>
<organism evidence="2 3">
    <name type="scientific">Sulfobacillus acidophilus</name>
    <dbReference type="NCBI Taxonomy" id="53633"/>
    <lineage>
        <taxon>Bacteria</taxon>
        <taxon>Bacillati</taxon>
        <taxon>Bacillota</taxon>
        <taxon>Clostridia</taxon>
        <taxon>Eubacteriales</taxon>
        <taxon>Clostridiales Family XVII. Incertae Sedis</taxon>
        <taxon>Sulfobacillus</taxon>
    </lineage>
</organism>
<name>A0A2T2WN24_9FIRM</name>
<gene>
    <name evidence="2" type="primary">iolE</name>
    <name evidence="2" type="ORF">C7B45_02400</name>
</gene>
<sequence length="306" mass="34009">MITRWQYAASPINWCNDDLLDLGDEYSVTDILGDMQALGFVGTELGRKYPRTVNELKPLLQAYGLQLASGWAQIHLTQRDRWDEELSRYRQHVKFLKAMGADVVVTAEGSGSVHWDVDGDRPHKILWDQTTWQTVLEGLQRAGALCAEEGLTLVYHPHLGTNIETRADVVRLLDNTPADLVSLVVDTGHLSVAGIDPAWVISQYPERIGHVHMKSVRPLVATQYDQGLGFLECVRRGIFTVPGDGAVDFAPIVKALQQMGYSGWCVIEAEQDPLVAEPVAAMRTALTYLHKLTETSEIEPSHDTPL</sequence>
<dbReference type="EMBL" id="PXYV01000004">
    <property type="protein sequence ID" value="PSR23638.1"/>
    <property type="molecule type" value="Genomic_DNA"/>
</dbReference>
<dbReference type="InterPro" id="IPR036237">
    <property type="entry name" value="Xyl_isomerase-like_sf"/>
</dbReference>
<dbReference type="NCBIfam" id="TIGR04379">
    <property type="entry name" value="myo_inos_iolE"/>
    <property type="match status" value="1"/>
</dbReference>
<dbReference type="AlphaFoldDB" id="A0A2T2WN24"/>
<dbReference type="Pfam" id="PF01261">
    <property type="entry name" value="AP_endonuc_2"/>
    <property type="match status" value="1"/>
</dbReference>
<dbReference type="InterPro" id="IPR013022">
    <property type="entry name" value="Xyl_isomerase-like_TIM-brl"/>
</dbReference>
<protein>
    <submittedName>
        <fullName evidence="2">Myo-inosose-2 dehydratase</fullName>
    </submittedName>
</protein>
<reference evidence="2 3" key="1">
    <citation type="journal article" date="2014" name="BMC Genomics">
        <title>Comparison of environmental and isolate Sulfobacillus genomes reveals diverse carbon, sulfur, nitrogen, and hydrogen metabolisms.</title>
        <authorList>
            <person name="Justice N.B."/>
            <person name="Norman A."/>
            <person name="Brown C.T."/>
            <person name="Singh A."/>
            <person name="Thomas B.C."/>
            <person name="Banfield J.F."/>
        </authorList>
    </citation>
    <scope>NUCLEOTIDE SEQUENCE [LARGE SCALE GENOMIC DNA]</scope>
    <source>
        <strain evidence="2">AMDSBA3</strain>
    </source>
</reference>
<proteinExistence type="predicted"/>
<dbReference type="Gene3D" id="3.20.20.150">
    <property type="entry name" value="Divalent-metal-dependent TIM barrel enzymes"/>
    <property type="match status" value="1"/>
</dbReference>
<dbReference type="InterPro" id="IPR030823">
    <property type="entry name" value="IolE/MocC"/>
</dbReference>
<dbReference type="Proteomes" id="UP000241848">
    <property type="component" value="Unassembled WGS sequence"/>
</dbReference>
<accession>A0A2T2WN24</accession>
<evidence type="ECO:0000313" key="3">
    <source>
        <dbReference type="Proteomes" id="UP000241848"/>
    </source>
</evidence>
<evidence type="ECO:0000313" key="2">
    <source>
        <dbReference type="EMBL" id="PSR23638.1"/>
    </source>
</evidence>
<dbReference type="SUPFAM" id="SSF51658">
    <property type="entry name" value="Xylose isomerase-like"/>
    <property type="match status" value="1"/>
</dbReference>